<accession>A0ACB9UBM3</accession>
<dbReference type="EMBL" id="CM043045">
    <property type="protein sequence ID" value="KAI4563902.1"/>
    <property type="molecule type" value="Genomic_DNA"/>
</dbReference>
<name>A0ACB9UBM3_9CETA</name>
<reference evidence="1" key="1">
    <citation type="submission" date="2022-03" db="EMBL/GenBank/DDBJ databases">
        <title>Genomic analyses of argali, domestic sheep and their hybrids provide insights into chromosomal evolution, heterosis and genetic basis of agronomic traits.</title>
        <authorList>
            <person name="Li M."/>
        </authorList>
    </citation>
    <scope>NUCLEOTIDE SEQUENCE</scope>
    <source>
        <strain evidence="1">F1 hybrid</strain>
    </source>
</reference>
<comment type="caution">
    <text evidence="1">The sequence shown here is derived from an EMBL/GenBank/DDBJ whole genome shotgun (WGS) entry which is preliminary data.</text>
</comment>
<evidence type="ECO:0000313" key="2">
    <source>
        <dbReference type="Proteomes" id="UP001057279"/>
    </source>
</evidence>
<gene>
    <name evidence="1" type="ORF">MJG53_016476</name>
</gene>
<dbReference type="Proteomes" id="UP001057279">
    <property type="component" value="Linkage Group LG20"/>
</dbReference>
<protein>
    <submittedName>
        <fullName evidence="1">Uncharacterized protein</fullName>
    </submittedName>
</protein>
<evidence type="ECO:0000313" key="1">
    <source>
        <dbReference type="EMBL" id="KAI4563902.1"/>
    </source>
</evidence>
<proteinExistence type="predicted"/>
<sequence length="552" mass="62063">MSGALDVLQMKEEDVLKFLAAGTHLGGTNLDFQMEQYIYKRKSDGIYIINLKRTWEKLLLAARAIVAIENPADVSVISSRNTGQRAVLKFAAATGATPIAGRFTPGTFTNQIQAAFREPRLLVVTDPRADHQPLTEASYVNLPTIALCNTDSPLRYVDIAIPCNNKGAHSVGLMWWMLAREVLRMRGTISREHPWEVMPDLYFYRDPEEIEKEEQAAAEKAVTKEEFQGEWTAPAPEFTAAQPEVADWSEGVQVPSVPIQQFPTEDWSAQPSTEDWSAAPTAQATEWKVYSFTLSSIFLCLYLVDNCKFIPISVLGKSESVLKDPQDTGGNTDIEMSQKAVKEGPRLSKNQKFSEHFSIHCCPPFTFLNSKREIVDRKYSICKSGCFYQKKEEDWICCACQKTSDQLFSYFGLANGQMQPTGMICRIEKEDQADPSEEVMEDFQGLLSPLEYLKGDNDVRPHIRILATVPQSNSHNQGHDTVLGPRDDHNERLLNGMPFGFNNTLNQISLTKAICHCTVVAFISNERPLCQKTIPPNTSCSYMLFFYKKGTF</sequence>
<organism evidence="1 2">
    <name type="scientific">Ovis ammon polii x Ovis aries</name>
    <dbReference type="NCBI Taxonomy" id="2918886"/>
    <lineage>
        <taxon>Eukaryota</taxon>
        <taxon>Metazoa</taxon>
        <taxon>Chordata</taxon>
        <taxon>Craniata</taxon>
        <taxon>Vertebrata</taxon>
        <taxon>Euteleostomi</taxon>
        <taxon>Mammalia</taxon>
        <taxon>Eutheria</taxon>
        <taxon>Laurasiatheria</taxon>
        <taxon>Artiodactyla</taxon>
        <taxon>Ruminantia</taxon>
        <taxon>Pecora</taxon>
        <taxon>Bovidae</taxon>
        <taxon>Caprinae</taxon>
        <taxon>Ovis</taxon>
    </lineage>
</organism>
<keyword evidence="2" id="KW-1185">Reference proteome</keyword>